<dbReference type="EMBL" id="DVMR01000056">
    <property type="protein sequence ID" value="HIU44069.1"/>
    <property type="molecule type" value="Genomic_DNA"/>
</dbReference>
<evidence type="ECO:0000313" key="4">
    <source>
        <dbReference type="EMBL" id="HIU44069.1"/>
    </source>
</evidence>
<feature type="chain" id="PRO_5039205553" evidence="2">
    <location>
        <begin position="25"/>
        <end position="704"/>
    </location>
</feature>
<dbReference type="GO" id="GO:0009166">
    <property type="term" value="P:nucleotide catabolic process"/>
    <property type="evidence" value="ECO:0007669"/>
    <property type="project" value="InterPro"/>
</dbReference>
<dbReference type="InterPro" id="IPR029052">
    <property type="entry name" value="Metallo-depent_PP-like"/>
</dbReference>
<dbReference type="InterPro" id="IPR008334">
    <property type="entry name" value="5'-Nucleotdase_C"/>
</dbReference>
<gene>
    <name evidence="4" type="ORF">IAB67_07210</name>
</gene>
<keyword evidence="1" id="KW-0677">Repeat</keyword>
<dbReference type="SUPFAM" id="SSF56300">
    <property type="entry name" value="Metallo-dependent phosphatases"/>
    <property type="match status" value="1"/>
</dbReference>
<reference evidence="4" key="1">
    <citation type="submission" date="2020-10" db="EMBL/GenBank/DDBJ databases">
        <authorList>
            <person name="Gilroy R."/>
        </authorList>
    </citation>
    <scope>NUCLEOTIDE SEQUENCE</scope>
    <source>
        <strain evidence="4">CHK191-8634</strain>
    </source>
</reference>
<dbReference type="Proteomes" id="UP000824073">
    <property type="component" value="Unassembled WGS sequence"/>
</dbReference>
<feature type="domain" description="SLH" evidence="3">
    <location>
        <begin position="649"/>
        <end position="704"/>
    </location>
</feature>
<reference evidence="4" key="2">
    <citation type="journal article" date="2021" name="PeerJ">
        <title>Extensive microbial diversity within the chicken gut microbiome revealed by metagenomics and culture.</title>
        <authorList>
            <person name="Gilroy R."/>
            <person name="Ravi A."/>
            <person name="Getino M."/>
            <person name="Pursley I."/>
            <person name="Horton D.L."/>
            <person name="Alikhan N.F."/>
            <person name="Baker D."/>
            <person name="Gharbi K."/>
            <person name="Hall N."/>
            <person name="Watson M."/>
            <person name="Adriaenssens E.M."/>
            <person name="Foster-Nyarko E."/>
            <person name="Jarju S."/>
            <person name="Secka A."/>
            <person name="Antonio M."/>
            <person name="Oren A."/>
            <person name="Chaudhuri R.R."/>
            <person name="La Ragione R."/>
            <person name="Hildebrand F."/>
            <person name="Pallen M.J."/>
        </authorList>
    </citation>
    <scope>NUCLEOTIDE SEQUENCE</scope>
    <source>
        <strain evidence="4">CHK191-8634</strain>
    </source>
</reference>
<protein>
    <submittedName>
        <fullName evidence="4">5'-nucleotidase C-terminal domain-containing protein</fullName>
    </submittedName>
</protein>
<keyword evidence="2" id="KW-0732">Signal</keyword>
<comment type="caution">
    <text evidence="4">The sequence shown here is derived from an EMBL/GenBank/DDBJ whole genome shotgun (WGS) entry which is preliminary data.</text>
</comment>
<dbReference type="GO" id="GO:0016787">
    <property type="term" value="F:hydrolase activity"/>
    <property type="evidence" value="ECO:0007669"/>
    <property type="project" value="InterPro"/>
</dbReference>
<dbReference type="Pfam" id="PF02872">
    <property type="entry name" value="5_nucleotid_C"/>
    <property type="match status" value="1"/>
</dbReference>
<proteinExistence type="predicted"/>
<dbReference type="PANTHER" id="PTHR11575">
    <property type="entry name" value="5'-NUCLEOTIDASE-RELATED"/>
    <property type="match status" value="1"/>
</dbReference>
<dbReference type="Gene3D" id="3.60.21.10">
    <property type="match status" value="1"/>
</dbReference>
<dbReference type="SUPFAM" id="SSF55816">
    <property type="entry name" value="5'-nucleotidase (syn. UDP-sugar hydrolase), C-terminal domain"/>
    <property type="match status" value="1"/>
</dbReference>
<evidence type="ECO:0000313" key="5">
    <source>
        <dbReference type="Proteomes" id="UP000824073"/>
    </source>
</evidence>
<accession>A0A9D1IXR0</accession>
<dbReference type="AlphaFoldDB" id="A0A9D1IXR0"/>
<dbReference type="InterPro" id="IPR001119">
    <property type="entry name" value="SLH_dom"/>
</dbReference>
<dbReference type="PANTHER" id="PTHR11575:SF24">
    <property type="entry name" value="5'-NUCLEOTIDASE"/>
    <property type="match status" value="1"/>
</dbReference>
<dbReference type="InterPro" id="IPR036907">
    <property type="entry name" value="5'-Nucleotdase_C_sf"/>
</dbReference>
<evidence type="ECO:0000256" key="1">
    <source>
        <dbReference type="ARBA" id="ARBA00022737"/>
    </source>
</evidence>
<organism evidence="4 5">
    <name type="scientific">Candidatus Ventrousia excrementavium</name>
    <dbReference type="NCBI Taxonomy" id="2840961"/>
    <lineage>
        <taxon>Bacteria</taxon>
        <taxon>Bacillati</taxon>
        <taxon>Bacillota</taxon>
        <taxon>Clostridia</taxon>
        <taxon>Eubacteriales</taxon>
        <taxon>Clostridiaceae</taxon>
        <taxon>Clostridiaceae incertae sedis</taxon>
        <taxon>Candidatus Ventrousia</taxon>
    </lineage>
</organism>
<evidence type="ECO:0000256" key="2">
    <source>
        <dbReference type="SAM" id="SignalP"/>
    </source>
</evidence>
<name>A0A9D1IXR0_9CLOT</name>
<feature type="domain" description="SLH" evidence="3">
    <location>
        <begin position="532"/>
        <end position="595"/>
    </location>
</feature>
<sequence length="704" mass="74800">MKKALSLFLSVLLLVSALALPAAAAPAADSYEGKTVIIYTGNVRGDVSVYPRIKAARDAYEAAGASVYVVDTGNYLQGSAAANTDRGAGITDLMSAVGYNFTAMGLAEFSYTDATTGYPYHGNFTRYYTQSQLCNGAEELTYAQNRDGSVTAVLPARSVASFNTVASNVIARTGIYSQGVSVTSSRRGGLTLGFYGLTDPAVEQNVQDADENGVPYVSVLQPRPAEFSDLGDMPAPQLIICLSNAGVSGSEYGDIVIDAPTAGSMVMGAYVIDHETLAITHEELVLNDADETVAALADQVQAAAGDVLFTSEVILNGSDSLNWNGESNLGDLVTDALVWYAENFIDGIDESLPLVAIQNGGNCDQFIYTGDVTETDLLRALPFSPMGIGVLTVTGEQLLETLEAASQCADCPGFAQVSGLSYTLDLGQDYDGGAAYGSYYVADSVNRVTITSVNGQPFDPASRYTLVCDNFLMNGSDTYYTLQNIRDAGEGDYINNGTGVRVRDAVAMYVEQQLGGVIGEEYAEPQGRITVLLPSFEDVADGVWYHDAVGWAASRGITTGATETAFDPNALCTRAHILTFLWRAAGQPDSMLENPFTDLSGSEYYYSAALWAYEQDLIEGSAFDADAPCLRSDVVTYLWQLSGSPVLSGQSSFDDVSADAPYAHAVLWAVDSGITTGASETTFEPDGTCTRAEIVTFLYRHFAL</sequence>
<dbReference type="InterPro" id="IPR006179">
    <property type="entry name" value="5_nucleotidase/apyrase"/>
</dbReference>
<evidence type="ECO:0000259" key="3">
    <source>
        <dbReference type="PROSITE" id="PS51272"/>
    </source>
</evidence>
<dbReference type="PROSITE" id="PS51272">
    <property type="entry name" value="SLH"/>
    <property type="match status" value="2"/>
</dbReference>
<dbReference type="Pfam" id="PF00395">
    <property type="entry name" value="SLH"/>
    <property type="match status" value="2"/>
</dbReference>
<dbReference type="Gene3D" id="3.90.780.10">
    <property type="entry name" value="5'-Nucleotidase, C-terminal domain"/>
    <property type="match status" value="1"/>
</dbReference>
<feature type="signal peptide" evidence="2">
    <location>
        <begin position="1"/>
        <end position="24"/>
    </location>
</feature>